<evidence type="ECO:0000313" key="3">
    <source>
        <dbReference type="Proteomes" id="UP000509750"/>
    </source>
</evidence>
<protein>
    <submittedName>
        <fullName evidence="2">Uncharacterized protein</fullName>
    </submittedName>
</protein>
<dbReference type="AlphaFoldDB" id="A0A7D5GFN9"/>
<proteinExistence type="predicted"/>
<name>A0A7D5GFN9_9EURY</name>
<evidence type="ECO:0000256" key="1">
    <source>
        <dbReference type="SAM" id="Phobius"/>
    </source>
</evidence>
<dbReference type="OrthoDB" id="307964at2157"/>
<evidence type="ECO:0000313" key="2">
    <source>
        <dbReference type="EMBL" id="QLG28388.1"/>
    </source>
</evidence>
<gene>
    <name evidence="2" type="ORF">HUG10_12885</name>
</gene>
<feature type="transmembrane region" description="Helical" evidence="1">
    <location>
        <begin position="97"/>
        <end position="117"/>
    </location>
</feature>
<dbReference type="KEGG" id="halg:HUG10_12885"/>
<feature type="transmembrane region" description="Helical" evidence="1">
    <location>
        <begin position="5"/>
        <end position="26"/>
    </location>
</feature>
<dbReference type="EMBL" id="CP058529">
    <property type="protein sequence ID" value="QLG28388.1"/>
    <property type="molecule type" value="Genomic_DNA"/>
</dbReference>
<reference evidence="2 3" key="1">
    <citation type="submission" date="2020-07" db="EMBL/GenBank/DDBJ databases">
        <title>Gai3-2, isolated from salt lake.</title>
        <authorList>
            <person name="Cui H."/>
            <person name="Shi X."/>
        </authorList>
    </citation>
    <scope>NUCLEOTIDE SEQUENCE [LARGE SCALE GENOMIC DNA]</scope>
    <source>
        <strain evidence="2 3">Gai3-2</strain>
    </source>
</reference>
<sequence>MFRDALETIVSGILAFAIGYLLWPPFPGQFYWGAVSDVVGGFVTLLVIIGLCFSFGFIVRNTTPITSVNFAIGSLLAYLVGMYLIAATMEPDSPVHWLVYGLMLAGTIFGHAPSEILDAAIDGFVRMLDLSSQR</sequence>
<feature type="transmembrane region" description="Helical" evidence="1">
    <location>
        <begin position="38"/>
        <end position="59"/>
    </location>
</feature>
<dbReference type="RefSeq" id="WP_179169963.1">
    <property type="nucleotide sequence ID" value="NZ_CP058529.1"/>
</dbReference>
<keyword evidence="1" id="KW-0812">Transmembrane</keyword>
<keyword evidence="1" id="KW-1133">Transmembrane helix</keyword>
<dbReference type="Proteomes" id="UP000509750">
    <property type="component" value="Chromosome"/>
</dbReference>
<accession>A0A7D5GFN9</accession>
<keyword evidence="3" id="KW-1185">Reference proteome</keyword>
<keyword evidence="1" id="KW-0472">Membrane</keyword>
<dbReference type="GeneID" id="56029744"/>
<feature type="transmembrane region" description="Helical" evidence="1">
    <location>
        <begin position="66"/>
        <end position="85"/>
    </location>
</feature>
<organism evidence="2 3">
    <name type="scientific">Halorarum halophilum</name>
    <dbReference type="NCBI Taxonomy" id="2743090"/>
    <lineage>
        <taxon>Archaea</taxon>
        <taxon>Methanobacteriati</taxon>
        <taxon>Methanobacteriota</taxon>
        <taxon>Stenosarchaea group</taxon>
        <taxon>Halobacteria</taxon>
        <taxon>Halobacteriales</taxon>
        <taxon>Haloferacaceae</taxon>
        <taxon>Halorarum</taxon>
    </lineage>
</organism>